<sequence>MSGGNTDNRNDLATSCHTQLPLLALVGATPTGAEVVVVVGEIVRARPIWSNKTMLSAHQLMTPLSPPRSATAGTPSSPARTGGGGAAA</sequence>
<evidence type="ECO:0000256" key="1">
    <source>
        <dbReference type="SAM" id="MobiDB-lite"/>
    </source>
</evidence>
<gene>
    <name evidence="2" type="ORF">MPDQ_007830</name>
</gene>
<proteinExistence type="predicted"/>
<name>A0A507QVJ6_MONPU</name>
<keyword evidence="3" id="KW-1185">Reference proteome</keyword>
<evidence type="ECO:0000313" key="2">
    <source>
        <dbReference type="EMBL" id="TQB71067.1"/>
    </source>
</evidence>
<organism evidence="2 3">
    <name type="scientific">Monascus purpureus</name>
    <name type="common">Red mold</name>
    <name type="synonym">Monascus anka</name>
    <dbReference type="NCBI Taxonomy" id="5098"/>
    <lineage>
        <taxon>Eukaryota</taxon>
        <taxon>Fungi</taxon>
        <taxon>Dikarya</taxon>
        <taxon>Ascomycota</taxon>
        <taxon>Pezizomycotina</taxon>
        <taxon>Eurotiomycetes</taxon>
        <taxon>Eurotiomycetidae</taxon>
        <taxon>Eurotiales</taxon>
        <taxon>Aspergillaceae</taxon>
        <taxon>Monascus</taxon>
    </lineage>
</organism>
<feature type="region of interest" description="Disordered" evidence="1">
    <location>
        <begin position="62"/>
        <end position="88"/>
    </location>
</feature>
<comment type="caution">
    <text evidence="2">The sequence shown here is derived from an EMBL/GenBank/DDBJ whole genome shotgun (WGS) entry which is preliminary data.</text>
</comment>
<accession>A0A507QVJ6</accession>
<evidence type="ECO:0000313" key="3">
    <source>
        <dbReference type="Proteomes" id="UP000319663"/>
    </source>
</evidence>
<dbReference type="Proteomes" id="UP000319663">
    <property type="component" value="Unassembled WGS sequence"/>
</dbReference>
<dbReference type="EMBL" id="VIFY01000089">
    <property type="protein sequence ID" value="TQB71067.1"/>
    <property type="molecule type" value="Genomic_DNA"/>
</dbReference>
<reference evidence="2 3" key="1">
    <citation type="submission" date="2019-06" db="EMBL/GenBank/DDBJ databases">
        <title>Wine fermentation using esterase from Monascus purpureus.</title>
        <authorList>
            <person name="Geng C."/>
            <person name="Zhang Y."/>
        </authorList>
    </citation>
    <scope>NUCLEOTIDE SEQUENCE [LARGE SCALE GENOMIC DNA]</scope>
    <source>
        <strain evidence="2">HQ1</strain>
    </source>
</reference>
<protein>
    <submittedName>
        <fullName evidence="2">Uncharacterized protein</fullName>
    </submittedName>
</protein>
<dbReference type="AlphaFoldDB" id="A0A507QVJ6"/>